<dbReference type="RefSeq" id="WP_330161166.1">
    <property type="nucleotide sequence ID" value="NZ_JAUUCC010000105.1"/>
</dbReference>
<protein>
    <submittedName>
        <fullName evidence="3">Pilus assembly protein TadE</fullName>
    </submittedName>
</protein>
<keyword evidence="2" id="KW-0812">Transmembrane</keyword>
<evidence type="ECO:0000256" key="1">
    <source>
        <dbReference type="SAM" id="MobiDB-lite"/>
    </source>
</evidence>
<evidence type="ECO:0000313" key="4">
    <source>
        <dbReference type="Proteomes" id="UP001348641"/>
    </source>
</evidence>
<feature type="transmembrane region" description="Helical" evidence="2">
    <location>
        <begin position="52"/>
        <end position="76"/>
    </location>
</feature>
<evidence type="ECO:0000313" key="3">
    <source>
        <dbReference type="EMBL" id="MEE2054311.1"/>
    </source>
</evidence>
<keyword evidence="2" id="KW-1133">Transmembrane helix</keyword>
<gene>
    <name evidence="3" type="ORF">Q8A49_27815</name>
</gene>
<dbReference type="Proteomes" id="UP001348641">
    <property type="component" value="Unassembled WGS sequence"/>
</dbReference>
<feature type="compositionally biased region" description="Low complexity" evidence="1">
    <location>
        <begin position="17"/>
        <end position="36"/>
    </location>
</feature>
<sequence>MSRPTAGPGSGRGGPTARGSAPGRPRGGAARRLPLGGRAGRDADRGGPLLEFAAFFPILLLTAVVAIEAFLAFVAVERLESAARAGARVAGAEQLPGAEAAAREALPSWLDDATVTSGTNDSEGFYVEVSHPLPIVFSSSGLDLTLTRRVDMPNV</sequence>
<evidence type="ECO:0000256" key="2">
    <source>
        <dbReference type="SAM" id="Phobius"/>
    </source>
</evidence>
<reference evidence="3 4" key="1">
    <citation type="submission" date="2023-07" db="EMBL/GenBank/DDBJ databases">
        <authorList>
            <person name="Girao M."/>
            <person name="Carvalho M.F."/>
        </authorList>
    </citation>
    <scope>NUCLEOTIDE SEQUENCE [LARGE SCALE GENOMIC DNA]</scope>
    <source>
        <strain evidence="3 4">66/93</strain>
    </source>
</reference>
<comment type="caution">
    <text evidence="3">The sequence shown here is derived from an EMBL/GenBank/DDBJ whole genome shotgun (WGS) entry which is preliminary data.</text>
</comment>
<name>A0ABU7KYF1_9ACTN</name>
<feature type="region of interest" description="Disordered" evidence="1">
    <location>
        <begin position="1"/>
        <end position="41"/>
    </location>
</feature>
<proteinExistence type="predicted"/>
<keyword evidence="2" id="KW-0472">Membrane</keyword>
<accession>A0ABU7KYF1</accession>
<organism evidence="3 4">
    <name type="scientific">Nocardiopsis tropica</name>
    <dbReference type="NCBI Taxonomy" id="109330"/>
    <lineage>
        <taxon>Bacteria</taxon>
        <taxon>Bacillati</taxon>
        <taxon>Actinomycetota</taxon>
        <taxon>Actinomycetes</taxon>
        <taxon>Streptosporangiales</taxon>
        <taxon>Nocardiopsidaceae</taxon>
        <taxon>Nocardiopsis</taxon>
    </lineage>
</organism>
<dbReference type="EMBL" id="JAUUCC010000105">
    <property type="protein sequence ID" value="MEE2054311.1"/>
    <property type="molecule type" value="Genomic_DNA"/>
</dbReference>